<reference evidence="11" key="1">
    <citation type="submission" date="2018-10" db="EMBL/GenBank/DDBJ databases">
        <title>Molecular Determinants for Peptide Bond Formation by Asparaginyl Ligases.</title>
        <authorList>
            <person name="Hemu X."/>
            <person name="El Sahili A."/>
            <person name="Hu S."/>
            <person name="Wong K."/>
            <person name="Zhang X."/>
            <person name="Serra Maqueda A."/>
            <person name="Goh B.C."/>
            <person name="Darwis D.A."/>
            <person name="Chen M.W."/>
            <person name="Sze S.K."/>
            <person name="Liu C.-F."/>
            <person name="Lescar J."/>
            <person name="Tam J.P."/>
        </authorList>
    </citation>
    <scope>NUCLEOTIDE SEQUENCE</scope>
</reference>
<keyword evidence="3 9" id="KW-0732">Signal</keyword>
<evidence type="ECO:0000256" key="5">
    <source>
        <dbReference type="ARBA" id="ARBA00022807"/>
    </source>
</evidence>
<dbReference type="Pfam" id="PF20985">
    <property type="entry name" value="Legum_prodom"/>
    <property type="match status" value="1"/>
</dbReference>
<dbReference type="FunFam" id="1.10.132.130:FF:000001">
    <property type="entry name" value="Vacuolar-processing enzyme beta-isozyme"/>
    <property type="match status" value="1"/>
</dbReference>
<dbReference type="Pfam" id="PF01650">
    <property type="entry name" value="Peptidase_C13"/>
    <property type="match status" value="1"/>
</dbReference>
<feature type="active site" description="Nucleophile" evidence="8">
    <location>
        <position position="218"/>
    </location>
</feature>
<evidence type="ECO:0000256" key="6">
    <source>
        <dbReference type="ARBA" id="ARBA00023157"/>
    </source>
</evidence>
<dbReference type="Gene3D" id="1.10.132.130">
    <property type="match status" value="1"/>
</dbReference>
<dbReference type="GO" id="GO:0005773">
    <property type="term" value="C:vacuole"/>
    <property type="evidence" value="ECO:0007669"/>
    <property type="project" value="GOC"/>
</dbReference>
<dbReference type="PIRSF" id="PIRSF019663">
    <property type="entry name" value="Legumain"/>
    <property type="match status" value="1"/>
</dbReference>
<dbReference type="EMBL" id="MK085233">
    <property type="protein sequence ID" value="QCW05337.1"/>
    <property type="molecule type" value="mRNA"/>
</dbReference>
<dbReference type="PANTHER" id="PTHR12000">
    <property type="entry name" value="HEMOGLOBINASE FAMILY MEMBER"/>
    <property type="match status" value="1"/>
</dbReference>
<evidence type="ECO:0000256" key="8">
    <source>
        <dbReference type="PIRSR" id="PIRSR019663-1"/>
    </source>
</evidence>
<keyword evidence="2" id="KW-0645">Protease</keyword>
<name>A0A4Y5MVP0_9ROSI</name>
<dbReference type="PIRSF" id="PIRSF500139">
    <property type="entry name" value="AE"/>
    <property type="match status" value="1"/>
</dbReference>
<feature type="signal peptide" evidence="9">
    <location>
        <begin position="1"/>
        <end position="21"/>
    </location>
</feature>
<dbReference type="GO" id="GO:0051603">
    <property type="term" value="P:proteolysis involved in protein catabolic process"/>
    <property type="evidence" value="ECO:0007669"/>
    <property type="project" value="InterPro"/>
</dbReference>
<dbReference type="InterPro" id="IPR043577">
    <property type="entry name" value="AE"/>
</dbReference>
<dbReference type="InterPro" id="IPR046427">
    <property type="entry name" value="Legumain_prodom_sf"/>
</dbReference>
<dbReference type="EC" id="3.4.22.34" evidence="11"/>
<dbReference type="GO" id="GO:0004197">
    <property type="term" value="F:cysteine-type endopeptidase activity"/>
    <property type="evidence" value="ECO:0007669"/>
    <property type="project" value="UniProtKB-EC"/>
</dbReference>
<evidence type="ECO:0000256" key="2">
    <source>
        <dbReference type="ARBA" id="ARBA00022670"/>
    </source>
</evidence>
<dbReference type="PRINTS" id="PR00776">
    <property type="entry name" value="HEMOGLOBNASE"/>
</dbReference>
<evidence type="ECO:0000256" key="4">
    <source>
        <dbReference type="ARBA" id="ARBA00022801"/>
    </source>
</evidence>
<keyword evidence="7" id="KW-0325">Glycoprotein</keyword>
<feature type="chain" id="PRO_5021497988" evidence="9">
    <location>
        <begin position="22"/>
        <end position="488"/>
    </location>
</feature>
<dbReference type="PANTHER" id="PTHR12000:SF50">
    <property type="entry name" value="VACUOLAR-PROCESSING ENZYME GAMMA-ISOZYME"/>
    <property type="match status" value="1"/>
</dbReference>
<dbReference type="InterPro" id="IPR048501">
    <property type="entry name" value="Legum_prodom"/>
</dbReference>
<evidence type="ECO:0000313" key="11">
    <source>
        <dbReference type="EMBL" id="QCW05337.1"/>
    </source>
</evidence>
<gene>
    <name evidence="11" type="primary">PAL4</name>
</gene>
<dbReference type="GO" id="GO:0016874">
    <property type="term" value="F:ligase activity"/>
    <property type="evidence" value="ECO:0007669"/>
    <property type="project" value="UniProtKB-KW"/>
</dbReference>
<comment type="similarity">
    <text evidence="1">Belongs to the peptidase C13 family.</text>
</comment>
<dbReference type="InterPro" id="IPR001096">
    <property type="entry name" value="Peptidase_C13"/>
</dbReference>
<evidence type="ECO:0000256" key="7">
    <source>
        <dbReference type="ARBA" id="ARBA00023180"/>
    </source>
</evidence>
<dbReference type="Gene3D" id="3.40.50.1460">
    <property type="match status" value="1"/>
</dbReference>
<feature type="active site" evidence="8">
    <location>
        <position position="176"/>
    </location>
</feature>
<dbReference type="CDD" id="cd21115">
    <property type="entry name" value="legumain_C"/>
    <property type="match status" value="1"/>
</dbReference>
<keyword evidence="11" id="KW-0436">Ligase</keyword>
<evidence type="ECO:0000256" key="3">
    <source>
        <dbReference type="ARBA" id="ARBA00022729"/>
    </source>
</evidence>
<evidence type="ECO:0000256" key="1">
    <source>
        <dbReference type="ARBA" id="ARBA00009941"/>
    </source>
</evidence>
<feature type="domain" description="Legumain prodomain" evidence="10">
    <location>
        <begin position="375"/>
        <end position="471"/>
    </location>
</feature>
<protein>
    <submittedName>
        <fullName evidence="11">Peptide asparaginyl ligase 4</fullName>
        <ecNumber evidence="11">3.4.22.34</ecNumber>
    </submittedName>
</protein>
<keyword evidence="5" id="KW-0788">Thiol protease</keyword>
<keyword evidence="4 11" id="KW-0378">Hydrolase</keyword>
<evidence type="ECO:0000259" key="10">
    <source>
        <dbReference type="Pfam" id="PF20985"/>
    </source>
</evidence>
<dbReference type="GO" id="GO:0006624">
    <property type="term" value="P:vacuolar protein processing"/>
    <property type="evidence" value="ECO:0007669"/>
    <property type="project" value="TreeGrafter"/>
</dbReference>
<organism evidence="11">
    <name type="scientific">Viola philippica</name>
    <dbReference type="NCBI Taxonomy" id="316493"/>
    <lineage>
        <taxon>Eukaryota</taxon>
        <taxon>Viridiplantae</taxon>
        <taxon>Streptophyta</taxon>
        <taxon>Embryophyta</taxon>
        <taxon>Tracheophyta</taxon>
        <taxon>Spermatophyta</taxon>
        <taxon>Magnoliopsida</taxon>
        <taxon>eudicotyledons</taxon>
        <taxon>Gunneridae</taxon>
        <taxon>Pentapetalae</taxon>
        <taxon>rosids</taxon>
        <taxon>fabids</taxon>
        <taxon>Malpighiales</taxon>
        <taxon>Violaceae</taxon>
        <taxon>Viola</taxon>
        <taxon>Viola subgen. Viola</taxon>
        <taxon>Viola sect. Plagiostigma</taxon>
        <taxon>Viola subsect. Patellares</taxon>
    </lineage>
</organism>
<evidence type="ECO:0000256" key="9">
    <source>
        <dbReference type="SAM" id="SignalP"/>
    </source>
</evidence>
<proteinExistence type="evidence at transcript level"/>
<sequence length="488" mass="53330">MKLLAAGVILVSLLALSGTVAVAVAGGLDVDPLRLPSEAAKFFHNDNSTNDDDSIGTTWAVLIAGSKGYHNYRHQADVCHMYQILRKGGVKDENIIVFMYDDIAYNESNPFPGIIINKPGGENVYKGVPKDYTGEDINNVNFLAAILGNKSAIIGGSGKVLDTSPNDHIFIYYADHGAPGKIGMPSKPYLYADDLVDTLKQKAAAGTYKSMVFYVEACNAGSMFEGLLPEGMNIYAMTASNSTEGSLIAYCAGVTPGVPLEIVTCLGDLWSITFLEDCDAHNLRTETVHQQFELVKKKIAYASTVSQYGDIPISKDSLSVYMGTDPANDNRTFVDENSLRPPLKVIHQRDAYLYHLWYKYQNTPEGSSKKIEAQKQLLEMMSHRAHVDNSITLIGKLLFGMDKASKMLNSVRPAGQPLVDDWQCLKTMIRTFERHCGSLSEYGMKHTLSFANMCNAGIRKEQLAEAAAQACVTFPSNSYSSLAEGFSA</sequence>
<dbReference type="AlphaFoldDB" id="A0A4Y5MVP0"/>
<dbReference type="FunFam" id="3.40.50.1460:FF:000005">
    <property type="entry name" value="Vacuolar-processing enzyme beta-isozyme"/>
    <property type="match status" value="1"/>
</dbReference>
<keyword evidence="6" id="KW-1015">Disulfide bond</keyword>
<accession>A0A4Y5MVP0</accession>